<name>A0A382KGN4_9ZZZZ</name>
<dbReference type="EMBL" id="UINC01080437">
    <property type="protein sequence ID" value="SVC23369.1"/>
    <property type="molecule type" value="Genomic_DNA"/>
</dbReference>
<dbReference type="CDD" id="cd06577">
    <property type="entry name" value="PASTA_pknB"/>
    <property type="match status" value="3"/>
</dbReference>
<evidence type="ECO:0000259" key="1">
    <source>
        <dbReference type="PROSITE" id="PS51178"/>
    </source>
</evidence>
<sequence length="244" mass="26573">MRYNGLFHKWTLRIVKLLLLVSILGLTYGVFAFVGLQVALRTREVAVPTLTDLTTQEAQDVLSQVNLGLRVEQLRRVHQTIQAGQIVEQDPDPGITTRRGRNVKIWLSSGQTPGSVPTLVGASERAARTRLDQNSFGLQGLSEIRSSRYPIDAIVAQDPPPAGHGQAVWLLVNRGERGRTYVMPDLIGVDAVTAAEILRTSGFRVTVVGSHPYPGLSAGIVLRQSPEAGFQIAPGEPISLEVRQ</sequence>
<feature type="domain" description="PASTA" evidence="1">
    <location>
        <begin position="41"/>
        <end position="109"/>
    </location>
</feature>
<accession>A0A382KGN4</accession>
<dbReference type="InterPro" id="IPR005543">
    <property type="entry name" value="PASTA_dom"/>
</dbReference>
<dbReference type="SMART" id="SM00740">
    <property type="entry name" value="PASTA"/>
    <property type="match status" value="3"/>
</dbReference>
<dbReference type="SUPFAM" id="SSF54184">
    <property type="entry name" value="Penicillin-binding protein 2x (pbp-2x), c-terminal domain"/>
    <property type="match status" value="1"/>
</dbReference>
<dbReference type="Pfam" id="PF03793">
    <property type="entry name" value="PASTA"/>
    <property type="match status" value="2"/>
</dbReference>
<proteinExistence type="predicted"/>
<dbReference type="PROSITE" id="PS51178">
    <property type="entry name" value="PASTA"/>
    <property type="match status" value="2"/>
</dbReference>
<gene>
    <name evidence="2" type="ORF">METZ01_LOCUS276223</name>
</gene>
<feature type="domain" description="PASTA" evidence="1">
    <location>
        <begin position="177"/>
        <end position="244"/>
    </location>
</feature>
<evidence type="ECO:0000313" key="2">
    <source>
        <dbReference type="EMBL" id="SVC23369.1"/>
    </source>
</evidence>
<protein>
    <recommendedName>
        <fullName evidence="1">PASTA domain-containing protein</fullName>
    </recommendedName>
</protein>
<reference evidence="2" key="1">
    <citation type="submission" date="2018-05" db="EMBL/GenBank/DDBJ databases">
        <authorList>
            <person name="Lanie J.A."/>
            <person name="Ng W.-L."/>
            <person name="Kazmierczak K.M."/>
            <person name="Andrzejewski T.M."/>
            <person name="Davidsen T.M."/>
            <person name="Wayne K.J."/>
            <person name="Tettelin H."/>
            <person name="Glass J.I."/>
            <person name="Rusch D."/>
            <person name="Podicherti R."/>
            <person name="Tsui H.-C.T."/>
            <person name="Winkler M.E."/>
        </authorList>
    </citation>
    <scope>NUCLEOTIDE SEQUENCE</scope>
</reference>
<dbReference type="Gene3D" id="3.30.10.20">
    <property type="match status" value="3"/>
</dbReference>
<dbReference type="AlphaFoldDB" id="A0A382KGN4"/>
<organism evidence="2">
    <name type="scientific">marine metagenome</name>
    <dbReference type="NCBI Taxonomy" id="408172"/>
    <lineage>
        <taxon>unclassified sequences</taxon>
        <taxon>metagenomes</taxon>
        <taxon>ecological metagenomes</taxon>
    </lineage>
</organism>